<dbReference type="Gramene" id="Bra026564.1">
    <property type="protein sequence ID" value="Bra026564.1-P"/>
    <property type="gene ID" value="Bra026564"/>
</dbReference>
<sequence>MRRLGPAEHSEVEANTSQSKQQGLESQYKNVDAKESYFLLSSLTPRLQLPSTLSQTTPAPTGSLPCDVYGNRPAACISLLHLLLSLSEETMKQICPFRGLAAALSIDGIYK</sequence>
<organism evidence="2 3">
    <name type="scientific">Brassica campestris</name>
    <name type="common">Field mustard</name>
    <dbReference type="NCBI Taxonomy" id="3711"/>
    <lineage>
        <taxon>Eukaryota</taxon>
        <taxon>Viridiplantae</taxon>
        <taxon>Streptophyta</taxon>
        <taxon>Embryophyta</taxon>
        <taxon>Tracheophyta</taxon>
        <taxon>Spermatophyta</taxon>
        <taxon>Magnoliopsida</taxon>
        <taxon>eudicotyledons</taxon>
        <taxon>Gunneridae</taxon>
        <taxon>Pentapetalae</taxon>
        <taxon>rosids</taxon>
        <taxon>malvids</taxon>
        <taxon>Brassicales</taxon>
        <taxon>Brassicaceae</taxon>
        <taxon>Brassiceae</taxon>
        <taxon>Brassica</taxon>
    </lineage>
</organism>
<reference evidence="2 3" key="1">
    <citation type="journal article" date="2011" name="Nat. Genet.">
        <title>The genome of the mesopolyploid crop species Brassica rapa.</title>
        <authorList>
            <consortium name="Brassica rapa Genome Sequencing Project Consortium"/>
            <person name="Wang X."/>
            <person name="Wang H."/>
            <person name="Wang J."/>
            <person name="Sun R."/>
            <person name="Wu J."/>
            <person name="Liu S."/>
            <person name="Bai Y."/>
            <person name="Mun J.H."/>
            <person name="Bancroft I."/>
            <person name="Cheng F."/>
            <person name="Huang S."/>
            <person name="Li X."/>
            <person name="Hua W."/>
            <person name="Wang J."/>
            <person name="Wang X."/>
            <person name="Freeling M."/>
            <person name="Pires J.C."/>
            <person name="Paterson A.H."/>
            <person name="Chalhoub B."/>
            <person name="Wang B."/>
            <person name="Hayward A."/>
            <person name="Sharpe A.G."/>
            <person name="Park B.S."/>
            <person name="Weisshaar B."/>
            <person name="Liu B."/>
            <person name="Li B."/>
            <person name="Liu B."/>
            <person name="Tong C."/>
            <person name="Song C."/>
            <person name="Duran C."/>
            <person name="Peng C."/>
            <person name="Geng C."/>
            <person name="Koh C."/>
            <person name="Lin C."/>
            <person name="Edwards D."/>
            <person name="Mu D."/>
            <person name="Shen D."/>
            <person name="Soumpourou E."/>
            <person name="Li F."/>
            <person name="Fraser F."/>
            <person name="Conant G."/>
            <person name="Lassalle G."/>
            <person name="King G.J."/>
            <person name="Bonnema G."/>
            <person name="Tang H."/>
            <person name="Wang H."/>
            <person name="Belcram H."/>
            <person name="Zhou H."/>
            <person name="Hirakawa H."/>
            <person name="Abe H."/>
            <person name="Guo H."/>
            <person name="Wang H."/>
            <person name="Jin H."/>
            <person name="Parkin I.A."/>
            <person name="Batley J."/>
            <person name="Kim J.S."/>
            <person name="Just J."/>
            <person name="Li J."/>
            <person name="Xu J."/>
            <person name="Deng J."/>
            <person name="Kim J.A."/>
            <person name="Li J."/>
            <person name="Yu J."/>
            <person name="Meng J."/>
            <person name="Wang J."/>
            <person name="Min J."/>
            <person name="Poulain J."/>
            <person name="Wang J."/>
            <person name="Hatakeyama K."/>
            <person name="Wu K."/>
            <person name="Wang L."/>
            <person name="Fang L."/>
            <person name="Trick M."/>
            <person name="Links M.G."/>
            <person name="Zhao M."/>
            <person name="Jin M."/>
            <person name="Ramchiary N."/>
            <person name="Drou N."/>
            <person name="Berkman P.J."/>
            <person name="Cai Q."/>
            <person name="Huang Q."/>
            <person name="Li R."/>
            <person name="Tabata S."/>
            <person name="Cheng S."/>
            <person name="Zhang S."/>
            <person name="Zhang S."/>
            <person name="Huang S."/>
            <person name="Sato S."/>
            <person name="Sun S."/>
            <person name="Kwon S.J."/>
            <person name="Choi S.R."/>
            <person name="Lee T.H."/>
            <person name="Fan W."/>
            <person name="Zhao X."/>
            <person name="Tan X."/>
            <person name="Xu X."/>
            <person name="Wang Y."/>
            <person name="Qiu Y."/>
            <person name="Yin Y."/>
            <person name="Li Y."/>
            <person name="Du Y."/>
            <person name="Liao Y."/>
            <person name="Lim Y."/>
            <person name="Narusaka Y."/>
            <person name="Wang Y."/>
            <person name="Wang Z."/>
            <person name="Li Z."/>
            <person name="Wang Z."/>
            <person name="Xiong Z."/>
            <person name="Zhang Z."/>
        </authorList>
    </citation>
    <scope>NUCLEOTIDE SEQUENCE [LARGE SCALE GENOMIC DNA]</scope>
    <source>
        <strain evidence="2 3">cv. Chiifu-401-42</strain>
    </source>
</reference>
<feature type="region of interest" description="Disordered" evidence="1">
    <location>
        <begin position="1"/>
        <end position="27"/>
    </location>
</feature>
<evidence type="ECO:0000313" key="2">
    <source>
        <dbReference type="EnsemblPlants" id="Bra026564.1-P"/>
    </source>
</evidence>
<reference evidence="2" key="3">
    <citation type="submission" date="2023-03" db="UniProtKB">
        <authorList>
            <consortium name="EnsemblPlants"/>
        </authorList>
    </citation>
    <scope>IDENTIFICATION</scope>
    <source>
        <strain evidence="2">cv. Chiifu-401-42</strain>
    </source>
</reference>
<dbReference type="Proteomes" id="UP000011750">
    <property type="component" value="Chromosome A02"/>
</dbReference>
<evidence type="ECO:0000256" key="1">
    <source>
        <dbReference type="SAM" id="MobiDB-lite"/>
    </source>
</evidence>
<keyword evidence="3" id="KW-1185">Reference proteome</keyword>
<evidence type="ECO:0000313" key="3">
    <source>
        <dbReference type="Proteomes" id="UP000011750"/>
    </source>
</evidence>
<name>M4ECQ4_BRACM</name>
<feature type="compositionally biased region" description="Basic and acidic residues" evidence="1">
    <location>
        <begin position="1"/>
        <end position="12"/>
    </location>
</feature>
<dbReference type="InParanoid" id="M4ECQ4"/>
<proteinExistence type="predicted"/>
<dbReference type="EnsemblPlants" id="Bra026564.1">
    <property type="protein sequence ID" value="Bra026564.1-P"/>
    <property type="gene ID" value="Bra026564"/>
</dbReference>
<accession>M4ECQ4</accession>
<feature type="compositionally biased region" description="Polar residues" evidence="1">
    <location>
        <begin position="13"/>
        <end position="27"/>
    </location>
</feature>
<dbReference type="HOGENOM" id="CLU_2161975_0_0_1"/>
<dbReference type="AlphaFoldDB" id="M4ECQ4"/>
<reference evidence="2 3" key="2">
    <citation type="journal article" date="2018" name="Hortic Res">
        <title>Improved Brassica rapa reference genome by single-molecule sequencing and chromosome conformation capture technologies.</title>
        <authorList>
            <person name="Zhang L."/>
            <person name="Cai X."/>
            <person name="Wu J."/>
            <person name="Liu M."/>
            <person name="Grob S."/>
            <person name="Cheng F."/>
            <person name="Liang J."/>
            <person name="Cai C."/>
            <person name="Liu Z."/>
            <person name="Liu B."/>
            <person name="Wang F."/>
            <person name="Li S."/>
            <person name="Liu F."/>
            <person name="Li X."/>
            <person name="Cheng L."/>
            <person name="Yang W."/>
            <person name="Li M.H."/>
            <person name="Grossniklaus U."/>
            <person name="Zheng H."/>
            <person name="Wang X."/>
        </authorList>
    </citation>
    <scope>NUCLEOTIDE SEQUENCE [LARGE SCALE GENOMIC DNA]</scope>
    <source>
        <strain evidence="2 3">cv. Chiifu-401-42</strain>
    </source>
</reference>
<protein>
    <submittedName>
        <fullName evidence="2">Uncharacterized protein</fullName>
    </submittedName>
</protein>